<evidence type="ECO:0000256" key="3">
    <source>
        <dbReference type="ARBA" id="ARBA00022630"/>
    </source>
</evidence>
<keyword evidence="8" id="KW-1133">Transmembrane helix</keyword>
<dbReference type="Pfam" id="PF00743">
    <property type="entry name" value="FMO-like"/>
    <property type="match status" value="1"/>
</dbReference>
<sequence>MSSKQEANQIASFDAVVIGAGFSGMYVLYRLREAGLSTRVYEAADGVGGTWYWNRYPGARCDSESIYYNYTFSEELYREWTWSSRYPEQPEILKYLNFVADKFNLRTDIQFETRVQAAQYDEDSKRWQISLNDGTCVSAKYFITGVGCLSASNLPKFNGLENYKGDWYHTGHWPHTKVDFTGKRVGIVGTGSSGVQAIPVIAEEAAHLTVFQRTPQYSAPARNHPYDAEYIREAKENFHEIKKQIRESAGGAPAEVPTNSALEVTPEERLAKFEEAWEVGGQGIFTSFYDITINPEANEHAAEFIRSKIRSIVTKPDVAEKLLPTYFYGTKRPIIDTDYYETYNRDNVSLVDVKKNPIVEITEKGIRTTEGEFELDAIVFATGFDGMTGPLLKMDIRGKDDVSLKEKWNGGENTRTYLGVANAGFPNFFMITGPESPSVLSNMPASIEQHVEWVSDCIEYMVANNLETVEANVEAEEAWSKHCREVAEATLFTKTESWYTGANIPGKTRRFLIYLGGVGAYRQKCTEIAENGYEGFTFEKSTAPIQGSIK</sequence>
<keyword evidence="5" id="KW-0521">NADP</keyword>
<feature type="transmembrane region" description="Helical" evidence="8">
    <location>
        <begin position="12"/>
        <end position="29"/>
    </location>
</feature>
<dbReference type="PANTHER" id="PTHR43098">
    <property type="entry name" value="L-ORNITHINE N(5)-MONOOXYGENASE-RELATED"/>
    <property type="match status" value="1"/>
</dbReference>
<dbReference type="PANTHER" id="PTHR43098:SF3">
    <property type="entry name" value="L-ORNITHINE N(5)-MONOOXYGENASE-RELATED"/>
    <property type="match status" value="1"/>
</dbReference>
<dbReference type="GO" id="GO:0050660">
    <property type="term" value="F:flavin adenine dinucleotide binding"/>
    <property type="evidence" value="ECO:0007669"/>
    <property type="project" value="InterPro"/>
</dbReference>
<comment type="cofactor">
    <cofactor evidence="1">
        <name>FAD</name>
        <dbReference type="ChEBI" id="CHEBI:57692"/>
    </cofactor>
</comment>
<evidence type="ECO:0000256" key="5">
    <source>
        <dbReference type="ARBA" id="ARBA00022857"/>
    </source>
</evidence>
<protein>
    <submittedName>
        <fullName evidence="9">Cation diffusion facilitator CzcD-associated flavoprotein CzcO</fullName>
    </submittedName>
</protein>
<name>A0A852T9C4_9BACI</name>
<keyword evidence="8" id="KW-0812">Transmembrane</keyword>
<keyword evidence="7" id="KW-0503">Monooxygenase</keyword>
<proteinExistence type="inferred from homology"/>
<comment type="caution">
    <text evidence="9">The sequence shown here is derived from an EMBL/GenBank/DDBJ whole genome shotgun (WGS) entry which is preliminary data.</text>
</comment>
<evidence type="ECO:0000256" key="1">
    <source>
        <dbReference type="ARBA" id="ARBA00001974"/>
    </source>
</evidence>
<dbReference type="InterPro" id="IPR036188">
    <property type="entry name" value="FAD/NAD-bd_sf"/>
</dbReference>
<dbReference type="GO" id="GO:0004499">
    <property type="term" value="F:N,N-dimethylaniline monooxygenase activity"/>
    <property type="evidence" value="ECO:0007669"/>
    <property type="project" value="InterPro"/>
</dbReference>
<evidence type="ECO:0000256" key="6">
    <source>
        <dbReference type="ARBA" id="ARBA00023002"/>
    </source>
</evidence>
<comment type="similarity">
    <text evidence="2">Belongs to the FAD-binding monooxygenase family.</text>
</comment>
<keyword evidence="3" id="KW-0285">Flavoprotein</keyword>
<accession>A0A852T9C4</accession>
<gene>
    <name evidence="9" type="ORF">F4694_001189</name>
</gene>
<evidence type="ECO:0000256" key="2">
    <source>
        <dbReference type="ARBA" id="ARBA00010139"/>
    </source>
</evidence>
<dbReference type="EMBL" id="JACCBX010000002">
    <property type="protein sequence ID" value="NYE04445.1"/>
    <property type="molecule type" value="Genomic_DNA"/>
</dbReference>
<keyword evidence="4" id="KW-0274">FAD</keyword>
<evidence type="ECO:0000313" key="10">
    <source>
        <dbReference type="Proteomes" id="UP000548423"/>
    </source>
</evidence>
<dbReference type="AlphaFoldDB" id="A0A852T9C4"/>
<reference evidence="10" key="1">
    <citation type="submission" date="2020-07" db="EMBL/GenBank/DDBJ databases">
        <authorList>
            <person name="Partida-Martinez L."/>
            <person name="Huntemann M."/>
            <person name="Clum A."/>
            <person name="Wang J."/>
            <person name="Palaniappan K."/>
            <person name="Ritter S."/>
            <person name="Chen I.-M."/>
            <person name="Stamatis D."/>
            <person name="Reddy T."/>
            <person name="O'Malley R."/>
            <person name="Daum C."/>
            <person name="Shapiro N."/>
            <person name="Ivanova N."/>
            <person name="Kyrpides N."/>
            <person name="Woyke T."/>
        </authorList>
    </citation>
    <scope>NUCLEOTIDE SEQUENCE [LARGE SCALE GENOMIC DNA]</scope>
    <source>
        <strain evidence="10">AT2.8</strain>
    </source>
</reference>
<dbReference type="Gene3D" id="3.50.50.60">
    <property type="entry name" value="FAD/NAD(P)-binding domain"/>
    <property type="match status" value="3"/>
</dbReference>
<evidence type="ECO:0000256" key="7">
    <source>
        <dbReference type="ARBA" id="ARBA00023033"/>
    </source>
</evidence>
<reference evidence="10" key="2">
    <citation type="submission" date="2020-08" db="EMBL/GenBank/DDBJ databases">
        <title>The Agave Microbiome: Exploring the role of microbial communities in plant adaptations to desert environments.</title>
        <authorList>
            <person name="Partida-Martinez L.P."/>
        </authorList>
    </citation>
    <scope>NUCLEOTIDE SEQUENCE [LARGE SCALE GENOMIC DNA]</scope>
    <source>
        <strain evidence="10">AT2.8</strain>
    </source>
</reference>
<evidence type="ECO:0000256" key="4">
    <source>
        <dbReference type="ARBA" id="ARBA00022827"/>
    </source>
</evidence>
<keyword evidence="6" id="KW-0560">Oxidoreductase</keyword>
<organism evidence="9 10">
    <name type="scientific">Neobacillus niacini</name>
    <dbReference type="NCBI Taxonomy" id="86668"/>
    <lineage>
        <taxon>Bacteria</taxon>
        <taxon>Bacillati</taxon>
        <taxon>Bacillota</taxon>
        <taxon>Bacilli</taxon>
        <taxon>Bacillales</taxon>
        <taxon>Bacillaceae</taxon>
        <taxon>Neobacillus</taxon>
    </lineage>
</organism>
<dbReference type="InterPro" id="IPR020946">
    <property type="entry name" value="Flavin_mOase-like"/>
</dbReference>
<evidence type="ECO:0000313" key="9">
    <source>
        <dbReference type="EMBL" id="NYE04445.1"/>
    </source>
</evidence>
<dbReference type="GO" id="GO:0050661">
    <property type="term" value="F:NADP binding"/>
    <property type="evidence" value="ECO:0007669"/>
    <property type="project" value="InterPro"/>
</dbReference>
<evidence type="ECO:0000256" key="8">
    <source>
        <dbReference type="SAM" id="Phobius"/>
    </source>
</evidence>
<dbReference type="SUPFAM" id="SSF51905">
    <property type="entry name" value="FAD/NAD(P)-binding domain"/>
    <property type="match status" value="3"/>
</dbReference>
<dbReference type="Proteomes" id="UP000548423">
    <property type="component" value="Unassembled WGS sequence"/>
</dbReference>
<keyword evidence="8" id="KW-0472">Membrane</keyword>
<dbReference type="InterPro" id="IPR050775">
    <property type="entry name" value="FAD-binding_Monooxygenases"/>
</dbReference>